<name>A0AAW9A947_9BACL</name>
<dbReference type="Proteomes" id="UP001271648">
    <property type="component" value="Unassembled WGS sequence"/>
</dbReference>
<dbReference type="Pfam" id="PF14152">
    <property type="entry name" value="YfhE"/>
    <property type="match status" value="1"/>
</dbReference>
<evidence type="ECO:0000313" key="2">
    <source>
        <dbReference type="Proteomes" id="UP001271648"/>
    </source>
</evidence>
<dbReference type="RefSeq" id="WP_283733599.1">
    <property type="nucleotide sequence ID" value="NZ_CP125968.1"/>
</dbReference>
<accession>A0AAW9A947</accession>
<organism evidence="1 2">
    <name type="scientific">Sporosarcina thermotolerans</name>
    <dbReference type="NCBI Taxonomy" id="633404"/>
    <lineage>
        <taxon>Bacteria</taxon>
        <taxon>Bacillati</taxon>
        <taxon>Bacillota</taxon>
        <taxon>Bacilli</taxon>
        <taxon>Bacillales</taxon>
        <taxon>Caryophanaceae</taxon>
        <taxon>Sporosarcina</taxon>
    </lineage>
</organism>
<dbReference type="AlphaFoldDB" id="A0AAW9A947"/>
<keyword evidence="2" id="KW-1185">Reference proteome</keyword>
<proteinExistence type="predicted"/>
<dbReference type="InterPro" id="IPR025437">
    <property type="entry name" value="YfhE-like"/>
</dbReference>
<protein>
    <submittedName>
        <fullName evidence="1">YfhE family protein</fullName>
    </submittedName>
</protein>
<comment type="caution">
    <text evidence="1">The sequence shown here is derived from an EMBL/GenBank/DDBJ whole genome shotgun (WGS) entry which is preliminary data.</text>
</comment>
<evidence type="ECO:0000313" key="1">
    <source>
        <dbReference type="EMBL" id="MDW0116689.1"/>
    </source>
</evidence>
<dbReference type="EMBL" id="JAUBDJ010000003">
    <property type="protein sequence ID" value="MDW0116689.1"/>
    <property type="molecule type" value="Genomic_DNA"/>
</dbReference>
<gene>
    <name evidence="1" type="ORF">QTL97_07060</name>
</gene>
<sequence length="53" mass="5977">MNQKKEPHETLTVKDNGLSSTQEVLYAKEFKSADKAAKEIGNQIGNKKQEKDQ</sequence>
<reference evidence="1 2" key="1">
    <citation type="submission" date="2023-06" db="EMBL/GenBank/DDBJ databases">
        <title>Sporosarcina sp. nov., isolated from Korean traditional fermented seafood 'Jeotgal'.</title>
        <authorList>
            <person name="Yang A.I."/>
            <person name="Shin N.-R."/>
        </authorList>
    </citation>
    <scope>NUCLEOTIDE SEQUENCE [LARGE SCALE GENOMIC DNA]</scope>
    <source>
        <strain evidence="1 2">KCTC43456</strain>
    </source>
</reference>